<organism evidence="1 2">
    <name type="scientific">Chryseobacterium takakiae</name>
    <dbReference type="NCBI Taxonomy" id="1302685"/>
    <lineage>
        <taxon>Bacteria</taxon>
        <taxon>Pseudomonadati</taxon>
        <taxon>Bacteroidota</taxon>
        <taxon>Flavobacteriia</taxon>
        <taxon>Flavobacteriales</taxon>
        <taxon>Weeksellaceae</taxon>
        <taxon>Chryseobacterium group</taxon>
        <taxon>Chryseobacterium</taxon>
    </lineage>
</organism>
<evidence type="ECO:0000313" key="1">
    <source>
        <dbReference type="EMBL" id="SHF11730.1"/>
    </source>
</evidence>
<protein>
    <submittedName>
        <fullName evidence="1">Uncharacterized protein</fullName>
    </submittedName>
</protein>
<dbReference type="Proteomes" id="UP000184236">
    <property type="component" value="Unassembled WGS sequence"/>
</dbReference>
<evidence type="ECO:0000313" key="2">
    <source>
        <dbReference type="Proteomes" id="UP000184236"/>
    </source>
</evidence>
<sequence>MIEDGNFRPQFIYLNYKINTGEKAMPIAIS</sequence>
<accession>A0A1M4Z171</accession>
<name>A0A1M4Z171_9FLAO</name>
<gene>
    <name evidence="1" type="ORF">SAMN05444408_10944</name>
</gene>
<proteinExistence type="predicted"/>
<keyword evidence="2" id="KW-1185">Reference proteome</keyword>
<reference evidence="2" key="1">
    <citation type="submission" date="2016-11" db="EMBL/GenBank/DDBJ databases">
        <authorList>
            <person name="Varghese N."/>
            <person name="Submissions S."/>
        </authorList>
    </citation>
    <scope>NUCLEOTIDE SEQUENCE [LARGE SCALE GENOMIC DNA]</scope>
    <source>
        <strain evidence="2">DSM 26898</strain>
    </source>
</reference>
<dbReference type="AlphaFoldDB" id="A0A1M4Z171"/>
<dbReference type="EMBL" id="FQVO01000009">
    <property type="protein sequence ID" value="SHF11730.1"/>
    <property type="molecule type" value="Genomic_DNA"/>
</dbReference>